<reference evidence="2" key="1">
    <citation type="submission" date="2020-04" db="EMBL/GenBank/DDBJ databases">
        <title>Deep metagenomics examines the oral microbiome during advanced dental caries in children, revealing novel taxa and co-occurrences with host molecules.</title>
        <authorList>
            <person name="Baker J.L."/>
            <person name="Morton J.T."/>
            <person name="Dinis M."/>
            <person name="Alvarez R."/>
            <person name="Tran N.C."/>
            <person name="Knight R."/>
            <person name="Edlund A."/>
        </authorList>
    </citation>
    <scope>NUCLEOTIDE SEQUENCE</scope>
    <source>
        <strain evidence="2">JCVI_25_bin.9</strain>
    </source>
</reference>
<evidence type="ECO:0000313" key="3">
    <source>
        <dbReference type="Proteomes" id="UP000757461"/>
    </source>
</evidence>
<dbReference type="PANTHER" id="PTHR22916">
    <property type="entry name" value="GLYCOSYLTRANSFERASE"/>
    <property type="match status" value="1"/>
</dbReference>
<dbReference type="GO" id="GO:0016758">
    <property type="term" value="F:hexosyltransferase activity"/>
    <property type="evidence" value="ECO:0007669"/>
    <property type="project" value="UniProtKB-ARBA"/>
</dbReference>
<organism evidence="2 3">
    <name type="scientific">Prevotella histicola</name>
    <dbReference type="NCBI Taxonomy" id="470565"/>
    <lineage>
        <taxon>Bacteria</taxon>
        <taxon>Pseudomonadati</taxon>
        <taxon>Bacteroidota</taxon>
        <taxon>Bacteroidia</taxon>
        <taxon>Bacteroidales</taxon>
        <taxon>Prevotellaceae</taxon>
        <taxon>Prevotella</taxon>
    </lineage>
</organism>
<dbReference type="Proteomes" id="UP000757461">
    <property type="component" value="Unassembled WGS sequence"/>
</dbReference>
<feature type="domain" description="Glycosyltransferase 2-like" evidence="1">
    <location>
        <begin position="8"/>
        <end position="135"/>
    </location>
</feature>
<proteinExistence type="predicted"/>
<dbReference type="PANTHER" id="PTHR22916:SF3">
    <property type="entry name" value="UDP-GLCNAC:BETAGAL BETA-1,3-N-ACETYLGLUCOSAMINYLTRANSFERASE-LIKE PROTEIN 1"/>
    <property type="match status" value="1"/>
</dbReference>
<gene>
    <name evidence="2" type="ORF">HXN33_00070</name>
</gene>
<dbReference type="AlphaFoldDB" id="A0A930HW75"/>
<protein>
    <submittedName>
        <fullName evidence="2">Glycosyltransferase</fullName>
    </submittedName>
</protein>
<sequence>MTEKKPVSIVLCTYNGAKYLQEQLDSILAQTYPLHEIIIQDDGSTDNTLQILEEYEEKYPLIHIYHNEGTHGVNANFLSAMHRTTGDFIAIADQDDIWEVDKIAYQMTTIGNKLLCSGLTRPFSTDGSFAYFDNRPRNVSIFRMMFLGLPGHTMLFRRELLRMMPPATHPFFNVSLYDAALSILAASHNSIAFCDKVLVNFRRHADATTYNDYSRSLPSWQNGLYELLWGLRHYHQARSIALPIYKGKLAFMEGITTNYHDFIEAKAIMKLETKKGLWAFLRLQYLLTKNHQRLFQTSGGSFIKMIRAWLYPVMQLYMYHHALRRCK</sequence>
<dbReference type="EMBL" id="JABZSQ010000001">
    <property type="protein sequence ID" value="MBF1413947.1"/>
    <property type="molecule type" value="Genomic_DNA"/>
</dbReference>
<dbReference type="InterPro" id="IPR029044">
    <property type="entry name" value="Nucleotide-diphossugar_trans"/>
</dbReference>
<evidence type="ECO:0000313" key="2">
    <source>
        <dbReference type="EMBL" id="MBF1413947.1"/>
    </source>
</evidence>
<dbReference type="InterPro" id="IPR001173">
    <property type="entry name" value="Glyco_trans_2-like"/>
</dbReference>
<accession>A0A930HW75</accession>
<dbReference type="Pfam" id="PF00535">
    <property type="entry name" value="Glycos_transf_2"/>
    <property type="match status" value="1"/>
</dbReference>
<name>A0A930HW75_9BACT</name>
<evidence type="ECO:0000259" key="1">
    <source>
        <dbReference type="Pfam" id="PF00535"/>
    </source>
</evidence>
<dbReference type="SUPFAM" id="SSF53448">
    <property type="entry name" value="Nucleotide-diphospho-sugar transferases"/>
    <property type="match status" value="1"/>
</dbReference>
<comment type="caution">
    <text evidence="2">The sequence shown here is derived from an EMBL/GenBank/DDBJ whole genome shotgun (WGS) entry which is preliminary data.</text>
</comment>
<dbReference type="Gene3D" id="3.90.550.10">
    <property type="entry name" value="Spore Coat Polysaccharide Biosynthesis Protein SpsA, Chain A"/>
    <property type="match status" value="1"/>
</dbReference>